<dbReference type="Proteomes" id="UP000465305">
    <property type="component" value="Unassembled WGS sequence"/>
</dbReference>
<dbReference type="SUPFAM" id="SSF53474">
    <property type="entry name" value="alpha/beta-Hydrolases"/>
    <property type="match status" value="1"/>
</dbReference>
<dbReference type="EMBL" id="BLKY01000001">
    <property type="protein sequence ID" value="GFG86461.1"/>
    <property type="molecule type" value="Genomic_DNA"/>
</dbReference>
<comment type="caution">
    <text evidence="1">The sequence shown here is derived from an EMBL/GenBank/DDBJ whole genome shotgun (WGS) entry which is preliminary data.</text>
</comment>
<sequence length="370" mass="39577">MTTMGSPQRLPQIIRGLGGVLPRSVRSLRGAPDWAPGSRRGMRQLGEVLLDELTLTGMTLLAPTPVLARPLSACGPAAQELAGLGIDAAHTAPNPLRLSGSRRRRLAGLTFEQLSFRHDPRLPPSLAEFDGPATAAVVVCRHRGAPRPWLVWVHGAGQGNWSDLLVARVARLHRLGFNIALPVQPGHGVRRRAWPAYPGHDPLANIAGMMRAISEVRAVVRWVTPQATAVTVAGVSLGSPVAGLVSHLESGVDAVAVYTPIAGLNSMIAHHLWRWGPAGLSVADALRSETAAALMSVVDLLATNPRPAADRRLIVAARHDQMAYPEPAVALHDRWGGRLFWHDGGHAGHILSRRVQAETERFLSQIGGGR</sequence>
<evidence type="ECO:0000313" key="1">
    <source>
        <dbReference type="EMBL" id="GFG86461.1"/>
    </source>
</evidence>
<name>A0A7I9YCN2_MYCAL</name>
<evidence type="ECO:0000313" key="2">
    <source>
        <dbReference type="Proteomes" id="UP000465305"/>
    </source>
</evidence>
<evidence type="ECO:0008006" key="3">
    <source>
        <dbReference type="Google" id="ProtNLM"/>
    </source>
</evidence>
<accession>A0A7I9YCN2</accession>
<reference evidence="1 2" key="1">
    <citation type="journal article" date="2019" name="Emerg. Microbes Infect.">
        <title>Comprehensive subspecies identification of 175 nontuberculous mycobacteria species based on 7547 genomic profiles.</title>
        <authorList>
            <person name="Matsumoto Y."/>
            <person name="Kinjo T."/>
            <person name="Motooka D."/>
            <person name="Nabeya D."/>
            <person name="Jung N."/>
            <person name="Uechi K."/>
            <person name="Horii T."/>
            <person name="Iida T."/>
            <person name="Fujita J."/>
            <person name="Nakamura S."/>
        </authorList>
    </citation>
    <scope>NUCLEOTIDE SEQUENCE [LARGE SCALE GENOMIC DNA]</scope>
    <source>
        <strain evidence="1 2">JCM 30723</strain>
    </source>
</reference>
<dbReference type="InterPro" id="IPR029058">
    <property type="entry name" value="AB_hydrolase_fold"/>
</dbReference>
<protein>
    <recommendedName>
        <fullName evidence="3">Alpha/beta hydrolase</fullName>
    </recommendedName>
</protein>
<dbReference type="AlphaFoldDB" id="A0A7I9YCN2"/>
<proteinExistence type="predicted"/>
<gene>
    <name evidence="1" type="ORF">MALGJ_31370</name>
</gene>
<dbReference type="Gene3D" id="3.40.50.1820">
    <property type="entry name" value="alpha/beta hydrolase"/>
    <property type="match status" value="1"/>
</dbReference>
<organism evidence="1 2">
    <name type="scientific">Mycolicibacter algericus</name>
    <name type="common">Mycobacterium algericum</name>
    <dbReference type="NCBI Taxonomy" id="1288388"/>
    <lineage>
        <taxon>Bacteria</taxon>
        <taxon>Bacillati</taxon>
        <taxon>Actinomycetota</taxon>
        <taxon>Actinomycetes</taxon>
        <taxon>Mycobacteriales</taxon>
        <taxon>Mycobacteriaceae</taxon>
        <taxon>Mycolicibacter</taxon>
    </lineage>
</organism>